<evidence type="ECO:0000256" key="2">
    <source>
        <dbReference type="SAM" id="SignalP"/>
    </source>
</evidence>
<keyword evidence="2" id="KW-0732">Signal</keyword>
<organism evidence="3 4">
    <name type="scientific">Nitrosomonas marina</name>
    <dbReference type="NCBI Taxonomy" id="917"/>
    <lineage>
        <taxon>Bacteria</taxon>
        <taxon>Pseudomonadati</taxon>
        <taxon>Pseudomonadota</taxon>
        <taxon>Betaproteobacteria</taxon>
        <taxon>Nitrosomonadales</taxon>
        <taxon>Nitrosomonadaceae</taxon>
        <taxon>Nitrosomonas</taxon>
    </lineage>
</organism>
<keyword evidence="4" id="KW-1185">Reference proteome</keyword>
<reference evidence="4" key="1">
    <citation type="submission" date="2016-10" db="EMBL/GenBank/DDBJ databases">
        <authorList>
            <person name="Varghese N."/>
            <person name="Submissions S."/>
        </authorList>
    </citation>
    <scope>NUCLEOTIDE SEQUENCE [LARGE SCALE GENOMIC DNA]</scope>
    <source>
        <strain evidence="4">Nm71</strain>
    </source>
</reference>
<gene>
    <name evidence="3" type="ORF">SAMN05216326_13154</name>
</gene>
<accession>A0A1I0EZ53</accession>
<sequence>MKRKLLGTCVMSFLLAGCMNAKHLVYVHTSTLGLEVAASVETTTGRMVFGYDRDTFALIPRKKENEDAMSLAAISCIYAQGINEVQFRHFVSTGNTAIDIAQDEKALEDIKKSIQGGSLSCLPGNAGSPSVNSNNDEKEG</sequence>
<dbReference type="OrthoDB" id="7066599at2"/>
<dbReference type="EMBL" id="FOIA01000031">
    <property type="protein sequence ID" value="SET50768.1"/>
    <property type="molecule type" value="Genomic_DNA"/>
</dbReference>
<evidence type="ECO:0000313" key="3">
    <source>
        <dbReference type="EMBL" id="SET50768.1"/>
    </source>
</evidence>
<dbReference type="PROSITE" id="PS51257">
    <property type="entry name" value="PROKAR_LIPOPROTEIN"/>
    <property type="match status" value="1"/>
</dbReference>
<feature type="region of interest" description="Disordered" evidence="1">
    <location>
        <begin position="118"/>
        <end position="140"/>
    </location>
</feature>
<protein>
    <recommendedName>
        <fullName evidence="5">Lipoprotein</fullName>
    </recommendedName>
</protein>
<name>A0A1I0EZ53_9PROT</name>
<dbReference type="AlphaFoldDB" id="A0A1I0EZ53"/>
<feature type="signal peptide" evidence="2">
    <location>
        <begin position="1"/>
        <end position="21"/>
    </location>
</feature>
<evidence type="ECO:0000313" key="4">
    <source>
        <dbReference type="Proteomes" id="UP000199345"/>
    </source>
</evidence>
<feature type="chain" id="PRO_5011571601" description="Lipoprotein" evidence="2">
    <location>
        <begin position="22"/>
        <end position="140"/>
    </location>
</feature>
<dbReference type="Proteomes" id="UP000199345">
    <property type="component" value="Unassembled WGS sequence"/>
</dbReference>
<dbReference type="RefSeq" id="WP_090660763.1">
    <property type="nucleotide sequence ID" value="NZ_FOIA01000031.1"/>
</dbReference>
<evidence type="ECO:0000256" key="1">
    <source>
        <dbReference type="SAM" id="MobiDB-lite"/>
    </source>
</evidence>
<evidence type="ECO:0008006" key="5">
    <source>
        <dbReference type="Google" id="ProtNLM"/>
    </source>
</evidence>
<proteinExistence type="predicted"/>